<evidence type="ECO:0000259" key="2">
    <source>
        <dbReference type="PROSITE" id="PS51387"/>
    </source>
</evidence>
<comment type="caution">
    <text evidence="3">The sequence shown here is derived from an EMBL/GenBank/DDBJ whole genome shotgun (WGS) entry which is preliminary data.</text>
</comment>
<dbReference type="InterPro" id="IPR006094">
    <property type="entry name" value="Oxid_FAD_bind_N"/>
</dbReference>
<dbReference type="Gene3D" id="3.30.465.10">
    <property type="match status" value="1"/>
</dbReference>
<feature type="non-terminal residue" evidence="3">
    <location>
        <position position="180"/>
    </location>
</feature>
<name>X1CFR5_9ZZZZ</name>
<dbReference type="EMBL" id="BART01035961">
    <property type="protein sequence ID" value="GAH06482.1"/>
    <property type="molecule type" value="Genomic_DNA"/>
</dbReference>
<dbReference type="InterPro" id="IPR016166">
    <property type="entry name" value="FAD-bd_PCMH"/>
</dbReference>
<reference evidence="3" key="1">
    <citation type="journal article" date="2014" name="Front. Microbiol.">
        <title>High frequency of phylogenetically diverse reductive dehalogenase-homologous genes in deep subseafloor sedimentary metagenomes.</title>
        <authorList>
            <person name="Kawai M."/>
            <person name="Futagami T."/>
            <person name="Toyoda A."/>
            <person name="Takaki Y."/>
            <person name="Nishi S."/>
            <person name="Hori S."/>
            <person name="Arai W."/>
            <person name="Tsubouchi T."/>
            <person name="Morono Y."/>
            <person name="Uchiyama I."/>
            <person name="Ito T."/>
            <person name="Fujiyama A."/>
            <person name="Inagaki F."/>
            <person name="Takami H."/>
        </authorList>
    </citation>
    <scope>NUCLEOTIDE SEQUENCE</scope>
    <source>
        <strain evidence="3">Expedition CK06-06</strain>
    </source>
</reference>
<dbReference type="Pfam" id="PF01565">
    <property type="entry name" value="FAD_binding_4"/>
    <property type="match status" value="1"/>
</dbReference>
<dbReference type="InterPro" id="IPR016169">
    <property type="entry name" value="FAD-bd_PCMH_sub2"/>
</dbReference>
<dbReference type="PANTHER" id="PTHR11748:SF111">
    <property type="entry name" value="D-LACTATE DEHYDROGENASE, MITOCHONDRIAL-RELATED"/>
    <property type="match status" value="1"/>
</dbReference>
<dbReference type="GO" id="GO:1903457">
    <property type="term" value="P:lactate catabolic process"/>
    <property type="evidence" value="ECO:0007669"/>
    <property type="project" value="TreeGrafter"/>
</dbReference>
<gene>
    <name evidence="3" type="ORF">S01H4_60845</name>
</gene>
<proteinExistence type="inferred from homology"/>
<dbReference type="SUPFAM" id="SSF56176">
    <property type="entry name" value="FAD-binding/transporter-associated domain-like"/>
    <property type="match status" value="1"/>
</dbReference>
<dbReference type="AlphaFoldDB" id="X1CFR5"/>
<evidence type="ECO:0000256" key="1">
    <source>
        <dbReference type="ARBA" id="ARBA00008000"/>
    </source>
</evidence>
<dbReference type="InterPro" id="IPR036318">
    <property type="entry name" value="FAD-bd_PCMH-like_sf"/>
</dbReference>
<organism evidence="3">
    <name type="scientific">marine sediment metagenome</name>
    <dbReference type="NCBI Taxonomy" id="412755"/>
    <lineage>
        <taxon>unclassified sequences</taxon>
        <taxon>metagenomes</taxon>
        <taxon>ecological metagenomes</taxon>
    </lineage>
</organism>
<sequence length="180" mass="19478">MEAQAVIKICNRNKIPFIPVGSNQWSLTSAPNRPNTVLIDCKRMGQIHEIDEKNMYAVIEPLVSLAQLHGEANKRGLYIGSPEASAQSSAVAGHLFQGMWGVGYRLGVAYRNILGLEWVLPNGEILRTGSFSQDADNGFWGEGPGPDLRGMLRGYAGAMGGVGMVTKMAVKLHPYPGPKE</sequence>
<dbReference type="PANTHER" id="PTHR11748">
    <property type="entry name" value="D-LACTATE DEHYDROGENASE"/>
    <property type="match status" value="1"/>
</dbReference>
<dbReference type="GO" id="GO:0008720">
    <property type="term" value="F:D-lactate dehydrogenase (NAD+) activity"/>
    <property type="evidence" value="ECO:0007669"/>
    <property type="project" value="TreeGrafter"/>
</dbReference>
<protein>
    <recommendedName>
        <fullName evidence="2">FAD-binding PCMH-type domain-containing protein</fullName>
    </recommendedName>
</protein>
<evidence type="ECO:0000313" key="3">
    <source>
        <dbReference type="EMBL" id="GAH06482.1"/>
    </source>
</evidence>
<dbReference type="PROSITE" id="PS51387">
    <property type="entry name" value="FAD_PCMH"/>
    <property type="match status" value="1"/>
</dbReference>
<feature type="domain" description="FAD-binding PCMH-type" evidence="2">
    <location>
        <begin position="1"/>
        <end position="175"/>
    </location>
</feature>
<accession>X1CFR5</accession>
<dbReference type="GO" id="GO:0004458">
    <property type="term" value="F:D-lactate dehydrogenase (cytochrome) activity"/>
    <property type="evidence" value="ECO:0007669"/>
    <property type="project" value="TreeGrafter"/>
</dbReference>
<comment type="similarity">
    <text evidence="1">Belongs to the FAD-binding oxidoreductase/transferase type 4 family.</text>
</comment>
<dbReference type="GO" id="GO:0071949">
    <property type="term" value="F:FAD binding"/>
    <property type="evidence" value="ECO:0007669"/>
    <property type="project" value="InterPro"/>
</dbReference>